<dbReference type="Proteomes" id="UP000015361">
    <property type="component" value="Unassembled WGS sequence"/>
</dbReference>
<proteinExistence type="predicted"/>
<evidence type="ECO:0000313" key="2">
    <source>
        <dbReference type="Proteomes" id="UP000015361"/>
    </source>
</evidence>
<comment type="caution">
    <text evidence="1">The sequence shown here is derived from an EMBL/GenBank/DDBJ whole genome shotgun (WGS) entry which is preliminary data.</text>
</comment>
<name>S6FEK0_LACLL</name>
<dbReference type="AlphaFoldDB" id="S6FEK0"/>
<dbReference type="RefSeq" id="WP_021721922.1">
    <property type="nucleotide sequence ID" value="NZ_CBLU010000005.1"/>
</dbReference>
<gene>
    <name evidence="1" type="ORF">O9U_11060</name>
</gene>
<protein>
    <submittedName>
        <fullName evidence="1">Uncharacterized protein</fullName>
    </submittedName>
</protein>
<accession>S6FEK0</accession>
<organism evidence="1 2">
    <name type="scientific">Lactococcus lactis subsp. lactis A12</name>
    <dbReference type="NCBI Taxonomy" id="1137134"/>
    <lineage>
        <taxon>Bacteria</taxon>
        <taxon>Bacillati</taxon>
        <taxon>Bacillota</taxon>
        <taxon>Bacilli</taxon>
        <taxon>Lactobacillales</taxon>
        <taxon>Streptococcaceae</taxon>
        <taxon>Lactococcus</taxon>
    </lineage>
</organism>
<evidence type="ECO:0000313" key="1">
    <source>
        <dbReference type="EMBL" id="CDG03686.1"/>
    </source>
</evidence>
<sequence>MVNNRSGSSIDNNNFFHKNGNLSKAWNFWASNTTQKPSSKEFYAGASGGVGTYAAGRRLSKNSKITLSAAELKAMKRQGSLFNIYYQRYDLPIVQGNY</sequence>
<reference evidence="1 2" key="1">
    <citation type="journal article" date="2013" name="Appl. Environ. Microbiol.">
        <title>The Carbohydrate Metabolism Signature of Lactococcus lactis Strain A12 Reveals Its Sourdough Ecosystem Origin.</title>
        <authorList>
            <person name="Passerini D."/>
            <person name="Coddeville M."/>
            <person name="Le Bourgeois P."/>
            <person name="Loubiere P."/>
            <person name="Ritzenthaler P."/>
            <person name="Fontagne-Faucher C."/>
            <person name="Daveran-Mingot M.L."/>
            <person name="Cocaign-Bousquet M."/>
        </authorList>
    </citation>
    <scope>NUCLEOTIDE SEQUENCE [LARGE SCALE GENOMIC DNA]</scope>
    <source>
        <strain evidence="1 2">A12</strain>
    </source>
</reference>
<dbReference type="EMBL" id="CBLU010000005">
    <property type="protein sequence ID" value="CDG03686.1"/>
    <property type="molecule type" value="Genomic_DNA"/>
</dbReference>